<evidence type="ECO:0000313" key="1">
    <source>
        <dbReference type="EMBL" id="VEN72780.1"/>
    </source>
</evidence>
<name>A0A484HGK7_9BACT</name>
<dbReference type="EMBL" id="CAACVI010000001">
    <property type="protein sequence ID" value="VEN72780.1"/>
    <property type="molecule type" value="Genomic_DNA"/>
</dbReference>
<protein>
    <submittedName>
        <fullName evidence="1">Zeta toxin family protein</fullName>
    </submittedName>
</protein>
<dbReference type="PANTHER" id="PTHR39206:SF1">
    <property type="entry name" value="SLL8004 PROTEIN"/>
    <property type="match status" value="1"/>
</dbReference>
<reference evidence="1" key="1">
    <citation type="submission" date="2019-01" db="EMBL/GenBank/DDBJ databases">
        <authorList>
            <consortium name="Genoscope - CEA"/>
            <person name="William W."/>
        </authorList>
    </citation>
    <scope>NUCLEOTIDE SEQUENCE</scope>
    <source>
        <strain evidence="1">CR-1</strain>
    </source>
</reference>
<gene>
    <name evidence="1" type="ORF">EPICR_10279</name>
</gene>
<dbReference type="PANTHER" id="PTHR39206">
    <property type="entry name" value="SLL8004 PROTEIN"/>
    <property type="match status" value="1"/>
</dbReference>
<dbReference type="SUPFAM" id="SSF52540">
    <property type="entry name" value="P-loop containing nucleoside triphosphate hydrolases"/>
    <property type="match status" value="1"/>
</dbReference>
<dbReference type="InterPro" id="IPR027417">
    <property type="entry name" value="P-loop_NTPase"/>
</dbReference>
<dbReference type="Pfam" id="PF13671">
    <property type="entry name" value="AAA_33"/>
    <property type="match status" value="1"/>
</dbReference>
<accession>A0A484HGK7</accession>
<dbReference type="AlphaFoldDB" id="A0A484HGK7"/>
<dbReference type="Gene3D" id="3.40.50.300">
    <property type="entry name" value="P-loop containing nucleotide triphosphate hydrolases"/>
    <property type="match status" value="1"/>
</dbReference>
<organism evidence="1">
    <name type="scientific">uncultured Desulfobacteraceae bacterium</name>
    <dbReference type="NCBI Taxonomy" id="218296"/>
    <lineage>
        <taxon>Bacteria</taxon>
        <taxon>Pseudomonadati</taxon>
        <taxon>Thermodesulfobacteriota</taxon>
        <taxon>Desulfobacteria</taxon>
        <taxon>Desulfobacterales</taxon>
        <taxon>Desulfobacteraceae</taxon>
        <taxon>environmental samples</taxon>
    </lineage>
</organism>
<sequence length="174" mass="19525">MSAEQKIIIIAGPNGAGKTTFAREFLVREAFCPAFVNADLIAAGLSPFNPDQAALRAGRLMLEEISAYAGQRKNFAFETTLSGRLYARYIPEWKEIGYRIELIFLSLPNAEIAVDRVRTRVSQGGHHVDDSVIRRRFDKGRDNFHNIYKTLVHAWALYDNSAESPRLIDAGENP</sequence>
<proteinExistence type="predicted"/>